<dbReference type="GO" id="GO:0031012">
    <property type="term" value="C:extracellular matrix"/>
    <property type="evidence" value="ECO:0007669"/>
    <property type="project" value="TreeGrafter"/>
</dbReference>
<accession>A0A8J4XXG0</accession>
<dbReference type="GO" id="GO:0006508">
    <property type="term" value="P:proteolysis"/>
    <property type="evidence" value="ECO:0007669"/>
    <property type="project" value="TreeGrafter"/>
</dbReference>
<keyword evidence="4" id="KW-0812">Transmembrane</keyword>
<comment type="subcellular location">
    <subcellularLocation>
        <location evidence="1">Secreted</location>
    </subcellularLocation>
</comment>
<evidence type="ECO:0000256" key="3">
    <source>
        <dbReference type="SAM" id="MobiDB-lite"/>
    </source>
</evidence>
<dbReference type="Proteomes" id="UP000770661">
    <property type="component" value="Unassembled WGS sequence"/>
</dbReference>
<comment type="caution">
    <text evidence="5">The sequence shown here is derived from an EMBL/GenBank/DDBJ whole genome shotgun (WGS) entry which is preliminary data.</text>
</comment>
<evidence type="ECO:0000256" key="4">
    <source>
        <dbReference type="SAM" id="Phobius"/>
    </source>
</evidence>
<dbReference type="GO" id="GO:0005576">
    <property type="term" value="C:extracellular region"/>
    <property type="evidence" value="ECO:0007669"/>
    <property type="project" value="UniProtKB-SubCell"/>
</dbReference>
<evidence type="ECO:0000313" key="5">
    <source>
        <dbReference type="EMBL" id="KAG0713879.1"/>
    </source>
</evidence>
<sequence>MYSYVYYPFFTVKERSKNKQPRVRTYRYIAVCVIFSIHLLILSNSSSPTEKKRCRISCYSHATNEVYIGREFVVDGTLCSYDEPDDICVQDLSLEVLVMALEALHEEAKPLGLEVSWLKTKVQGKCVALGCDKVVGSRVQEDECGVCDGDGATCTPHTQTYHRTPPMSGAERHVLQSPTQ</sequence>
<keyword evidence="2" id="KW-0964">Secreted</keyword>
<keyword evidence="4" id="KW-0472">Membrane</keyword>
<keyword evidence="4" id="KW-1133">Transmembrane helix</keyword>
<feature type="transmembrane region" description="Helical" evidence="4">
    <location>
        <begin position="25"/>
        <end position="43"/>
    </location>
</feature>
<evidence type="ECO:0000256" key="1">
    <source>
        <dbReference type="ARBA" id="ARBA00004613"/>
    </source>
</evidence>
<dbReference type="InterPro" id="IPR013273">
    <property type="entry name" value="ADAMTS/ADAMTS-like"/>
</dbReference>
<evidence type="ECO:0000313" key="6">
    <source>
        <dbReference type="Proteomes" id="UP000770661"/>
    </source>
</evidence>
<dbReference type="OrthoDB" id="528635at2759"/>
<dbReference type="PANTHER" id="PTHR13723:SF304">
    <property type="entry name" value="A DISINTEGRIN AND METALLOPROTEINASE WITH THROMBOSPONDIN MOTIFS 2-LIKE PROTEIN"/>
    <property type="match status" value="1"/>
</dbReference>
<dbReference type="PRINTS" id="PR01857">
    <property type="entry name" value="ADAMTSFAMILY"/>
</dbReference>
<dbReference type="PANTHER" id="PTHR13723">
    <property type="entry name" value="ADAMTS A DISINTEGRIN AND METALLOPROTEASE WITH THROMBOSPONDIN MOTIFS PROTEASE"/>
    <property type="match status" value="1"/>
</dbReference>
<keyword evidence="6" id="KW-1185">Reference proteome</keyword>
<dbReference type="EMBL" id="JACEEZ010020994">
    <property type="protein sequence ID" value="KAG0713879.1"/>
    <property type="molecule type" value="Genomic_DNA"/>
</dbReference>
<feature type="region of interest" description="Disordered" evidence="3">
    <location>
        <begin position="158"/>
        <end position="180"/>
    </location>
</feature>
<dbReference type="GO" id="GO:0004222">
    <property type="term" value="F:metalloendopeptidase activity"/>
    <property type="evidence" value="ECO:0007669"/>
    <property type="project" value="TreeGrafter"/>
</dbReference>
<dbReference type="Gene3D" id="2.60.120.830">
    <property type="match status" value="1"/>
</dbReference>
<dbReference type="AlphaFoldDB" id="A0A8J4XXG0"/>
<organism evidence="5 6">
    <name type="scientific">Chionoecetes opilio</name>
    <name type="common">Atlantic snow crab</name>
    <name type="synonym">Cancer opilio</name>
    <dbReference type="NCBI Taxonomy" id="41210"/>
    <lineage>
        <taxon>Eukaryota</taxon>
        <taxon>Metazoa</taxon>
        <taxon>Ecdysozoa</taxon>
        <taxon>Arthropoda</taxon>
        <taxon>Crustacea</taxon>
        <taxon>Multicrustacea</taxon>
        <taxon>Malacostraca</taxon>
        <taxon>Eumalacostraca</taxon>
        <taxon>Eucarida</taxon>
        <taxon>Decapoda</taxon>
        <taxon>Pleocyemata</taxon>
        <taxon>Brachyura</taxon>
        <taxon>Eubrachyura</taxon>
        <taxon>Majoidea</taxon>
        <taxon>Majidae</taxon>
        <taxon>Chionoecetes</taxon>
    </lineage>
</organism>
<evidence type="ECO:0000256" key="2">
    <source>
        <dbReference type="ARBA" id="ARBA00022525"/>
    </source>
</evidence>
<name>A0A8J4XXG0_CHIOP</name>
<protein>
    <submittedName>
        <fullName evidence="5">A disintegrin and metalloproteinase with thrombospondin motifs 3</fullName>
    </submittedName>
</protein>
<dbReference type="InterPro" id="IPR050439">
    <property type="entry name" value="ADAMTS_ADAMTS-like"/>
</dbReference>
<reference evidence="5" key="1">
    <citation type="submission" date="2020-07" db="EMBL/GenBank/DDBJ databases">
        <title>The High-quality genome of the commercially important snow crab, Chionoecetes opilio.</title>
        <authorList>
            <person name="Jeong J.-H."/>
            <person name="Ryu S."/>
        </authorList>
    </citation>
    <scope>NUCLEOTIDE SEQUENCE</scope>
    <source>
        <strain evidence="5">MADBK_172401_WGS</strain>
        <tissue evidence="5">Digestive gland</tissue>
    </source>
</reference>
<proteinExistence type="predicted"/>
<gene>
    <name evidence="5" type="primary">ADAMTS3_1</name>
    <name evidence="5" type="ORF">GWK47_015219</name>
</gene>
<dbReference type="GO" id="GO:0030198">
    <property type="term" value="P:extracellular matrix organization"/>
    <property type="evidence" value="ECO:0007669"/>
    <property type="project" value="InterPro"/>
</dbReference>